<keyword evidence="2" id="KW-1185">Reference proteome</keyword>
<evidence type="ECO:0008006" key="3">
    <source>
        <dbReference type="Google" id="ProtNLM"/>
    </source>
</evidence>
<dbReference type="Proteomes" id="UP001620461">
    <property type="component" value="Unassembled WGS sequence"/>
</dbReference>
<dbReference type="RefSeq" id="WP_404549517.1">
    <property type="nucleotide sequence ID" value="NZ_JADIKJ010000119.1"/>
</dbReference>
<dbReference type="Pfam" id="PF05593">
    <property type="entry name" value="RHS_repeat"/>
    <property type="match status" value="1"/>
</dbReference>
<dbReference type="PANTHER" id="PTHR32305">
    <property type="match status" value="1"/>
</dbReference>
<dbReference type="PANTHER" id="PTHR32305:SF15">
    <property type="entry name" value="PROTEIN RHSA-RELATED"/>
    <property type="match status" value="1"/>
</dbReference>
<dbReference type="InterPro" id="IPR050708">
    <property type="entry name" value="T6SS_VgrG/RHS"/>
</dbReference>
<protein>
    <recommendedName>
        <fullName evidence="3">YD repeat-containing protein</fullName>
    </recommendedName>
</protein>
<dbReference type="NCBIfam" id="TIGR01643">
    <property type="entry name" value="YD_repeat_2x"/>
    <property type="match status" value="3"/>
</dbReference>
<evidence type="ECO:0000313" key="1">
    <source>
        <dbReference type="EMBL" id="MFK2902320.1"/>
    </source>
</evidence>
<sequence>SGRQLTQTVDPGGLALTTTYTLDAQGRQLSITDPTGAVTTYAYDADGRVLSQTNAVGSVTTYTYDGDGKTLTVTAGAGTSAAVTTQYVYDSLER</sequence>
<organism evidence="1 2">
    <name type="scientific">Dyella jejuensis</name>
    <dbReference type="NCBI Taxonomy" id="1432009"/>
    <lineage>
        <taxon>Bacteria</taxon>
        <taxon>Pseudomonadati</taxon>
        <taxon>Pseudomonadota</taxon>
        <taxon>Gammaproteobacteria</taxon>
        <taxon>Lysobacterales</taxon>
        <taxon>Rhodanobacteraceae</taxon>
        <taxon>Dyella</taxon>
    </lineage>
</organism>
<accession>A0ABW8JPW2</accession>
<feature type="non-terminal residue" evidence="1">
    <location>
        <position position="94"/>
    </location>
</feature>
<dbReference type="InterPro" id="IPR006530">
    <property type="entry name" value="YD"/>
</dbReference>
<dbReference type="Gene3D" id="2.180.10.10">
    <property type="entry name" value="RHS repeat-associated core"/>
    <property type="match status" value="1"/>
</dbReference>
<proteinExistence type="predicted"/>
<comment type="caution">
    <text evidence="1">The sequence shown here is derived from an EMBL/GenBank/DDBJ whole genome shotgun (WGS) entry which is preliminary data.</text>
</comment>
<reference evidence="1 2" key="1">
    <citation type="submission" date="2020-10" db="EMBL/GenBank/DDBJ databases">
        <title>Phylogeny of dyella-like bacteria.</title>
        <authorList>
            <person name="Fu J."/>
        </authorList>
    </citation>
    <scope>NUCLEOTIDE SEQUENCE [LARGE SCALE GENOMIC DNA]</scope>
    <source>
        <strain evidence="1 2">JP1</strain>
    </source>
</reference>
<name>A0ABW8JPW2_9GAMM</name>
<dbReference type="SUPFAM" id="SSF69304">
    <property type="entry name" value="Tricorn protease N-terminal domain"/>
    <property type="match status" value="1"/>
</dbReference>
<evidence type="ECO:0000313" key="2">
    <source>
        <dbReference type="Proteomes" id="UP001620461"/>
    </source>
</evidence>
<gene>
    <name evidence="1" type="ORF">ISP15_18510</name>
</gene>
<dbReference type="EMBL" id="JADIKJ010000119">
    <property type="protein sequence ID" value="MFK2902320.1"/>
    <property type="molecule type" value="Genomic_DNA"/>
</dbReference>
<feature type="non-terminal residue" evidence="1">
    <location>
        <position position="1"/>
    </location>
</feature>
<dbReference type="InterPro" id="IPR031325">
    <property type="entry name" value="RHS_repeat"/>
</dbReference>